<dbReference type="Proteomes" id="UP001519287">
    <property type="component" value="Unassembled WGS sequence"/>
</dbReference>
<dbReference type="SUPFAM" id="SSF51556">
    <property type="entry name" value="Metallo-dependent hydrolases"/>
    <property type="match status" value="1"/>
</dbReference>
<dbReference type="RefSeq" id="WP_209975564.1">
    <property type="nucleotide sequence ID" value="NZ_JAGGLB010000020.1"/>
</dbReference>
<comment type="caution">
    <text evidence="1">The sequence shown here is derived from an EMBL/GenBank/DDBJ whole genome shotgun (WGS) entry which is preliminary data.</text>
</comment>
<dbReference type="InterPro" id="IPR032466">
    <property type="entry name" value="Metal_Hydrolase"/>
</dbReference>
<reference evidence="1 2" key="1">
    <citation type="submission" date="2021-03" db="EMBL/GenBank/DDBJ databases">
        <title>Genomic Encyclopedia of Type Strains, Phase IV (KMG-IV): sequencing the most valuable type-strain genomes for metagenomic binning, comparative biology and taxonomic classification.</title>
        <authorList>
            <person name="Goeker M."/>
        </authorList>
    </citation>
    <scope>NUCLEOTIDE SEQUENCE [LARGE SCALE GENOMIC DNA]</scope>
    <source>
        <strain evidence="1 2">DSM 26048</strain>
    </source>
</reference>
<protein>
    <recommendedName>
        <fullName evidence="3">Amidohydrolase-related domain-containing protein</fullName>
    </recommendedName>
</protein>
<sequence length="270" mass="30871">MSIQLTELIESYRGNKAKYRFFDLNCWSASTGEGQLTPLTGLEVLIRELGSHHIHDVLITNPQCLDYNAGVGNEQLIEQISGSASVYGAIIWAPELAASRQHIAGYLDRMIAHNIAAVRMFPKKLNYSLQKWQVGDVLLEMEARRLPLILWHMEASWETVHDICTQYPKLPVIIEGNDQKLLYHNRYFIRLLEMCPNLYIETHNLIQHGGVEYLVNDRAIDRLIFGSYFPYNDPNSAMMMITEADIPEEAKFNIAGGHLRRLIGQIHPKP</sequence>
<evidence type="ECO:0000313" key="2">
    <source>
        <dbReference type="Proteomes" id="UP001519287"/>
    </source>
</evidence>
<organism evidence="1 2">
    <name type="scientific">Paenibacillus eucommiae</name>
    <dbReference type="NCBI Taxonomy" id="1355755"/>
    <lineage>
        <taxon>Bacteria</taxon>
        <taxon>Bacillati</taxon>
        <taxon>Bacillota</taxon>
        <taxon>Bacilli</taxon>
        <taxon>Bacillales</taxon>
        <taxon>Paenibacillaceae</taxon>
        <taxon>Paenibacillus</taxon>
    </lineage>
</organism>
<proteinExistence type="predicted"/>
<dbReference type="Gene3D" id="3.20.20.140">
    <property type="entry name" value="Metal-dependent hydrolases"/>
    <property type="match status" value="1"/>
</dbReference>
<gene>
    <name evidence="1" type="ORF">J2Z66_005311</name>
</gene>
<dbReference type="EMBL" id="JAGGLB010000020">
    <property type="protein sequence ID" value="MBP1993685.1"/>
    <property type="molecule type" value="Genomic_DNA"/>
</dbReference>
<evidence type="ECO:0008006" key="3">
    <source>
        <dbReference type="Google" id="ProtNLM"/>
    </source>
</evidence>
<keyword evidence="2" id="KW-1185">Reference proteome</keyword>
<name>A0ABS4J329_9BACL</name>
<accession>A0ABS4J329</accession>
<evidence type="ECO:0000313" key="1">
    <source>
        <dbReference type="EMBL" id="MBP1993685.1"/>
    </source>
</evidence>